<dbReference type="RefSeq" id="WP_200238432.1">
    <property type="nucleotide sequence ID" value="NZ_NRRV01000031.1"/>
</dbReference>
<evidence type="ECO:0000256" key="1">
    <source>
        <dbReference type="SAM" id="MobiDB-lite"/>
    </source>
</evidence>
<dbReference type="InterPro" id="IPR036365">
    <property type="entry name" value="PGBD-like_sf"/>
</dbReference>
<dbReference type="InterPro" id="IPR049945">
    <property type="entry name" value="AAA_22"/>
</dbReference>
<feature type="compositionally biased region" description="Low complexity" evidence="1">
    <location>
        <begin position="403"/>
        <end position="484"/>
    </location>
</feature>
<dbReference type="SUPFAM" id="SSF52540">
    <property type="entry name" value="P-loop containing nucleoside triphosphate hydrolases"/>
    <property type="match status" value="1"/>
</dbReference>
<comment type="caution">
    <text evidence="3">The sequence shown here is derived from an EMBL/GenBank/DDBJ whole genome shotgun (WGS) entry which is preliminary data.</text>
</comment>
<dbReference type="Proteomes" id="UP000748752">
    <property type="component" value="Unassembled WGS sequence"/>
</dbReference>
<evidence type="ECO:0000259" key="2">
    <source>
        <dbReference type="SMART" id="SM00382"/>
    </source>
</evidence>
<keyword evidence="4" id="KW-1185">Reference proteome</keyword>
<dbReference type="PANTHER" id="PTHR35894:SF1">
    <property type="entry name" value="PHOSPHORIBULOKINASE _ URIDINE KINASE FAMILY"/>
    <property type="match status" value="1"/>
</dbReference>
<accession>A0ABS1CIT5</accession>
<dbReference type="Pfam" id="PF01471">
    <property type="entry name" value="PG_binding_1"/>
    <property type="match status" value="1"/>
</dbReference>
<dbReference type="EMBL" id="NRRV01000031">
    <property type="protein sequence ID" value="MBK1631737.1"/>
    <property type="molecule type" value="Genomic_DNA"/>
</dbReference>
<dbReference type="Gene3D" id="3.40.50.300">
    <property type="entry name" value="P-loop containing nucleotide triphosphate hydrolases"/>
    <property type="match status" value="1"/>
</dbReference>
<proteinExistence type="predicted"/>
<dbReference type="Pfam" id="PF13401">
    <property type="entry name" value="AAA_22"/>
    <property type="match status" value="1"/>
</dbReference>
<dbReference type="InterPro" id="IPR052026">
    <property type="entry name" value="ExeA_AAA_ATPase_DNA-bind"/>
</dbReference>
<dbReference type="SUPFAM" id="SSF47090">
    <property type="entry name" value="PGBD-like"/>
    <property type="match status" value="1"/>
</dbReference>
<dbReference type="InterPro" id="IPR027417">
    <property type="entry name" value="P-loop_NTPase"/>
</dbReference>
<dbReference type="InterPro" id="IPR036366">
    <property type="entry name" value="PGBDSf"/>
</dbReference>
<dbReference type="SMART" id="SM00382">
    <property type="entry name" value="AAA"/>
    <property type="match status" value="1"/>
</dbReference>
<evidence type="ECO:0000313" key="4">
    <source>
        <dbReference type="Proteomes" id="UP000748752"/>
    </source>
</evidence>
<feature type="domain" description="AAA+ ATPase" evidence="2">
    <location>
        <begin position="42"/>
        <end position="212"/>
    </location>
</feature>
<organism evidence="3 4">
    <name type="scientific">Thiohalocapsa halophila</name>
    <dbReference type="NCBI Taxonomy" id="69359"/>
    <lineage>
        <taxon>Bacteria</taxon>
        <taxon>Pseudomonadati</taxon>
        <taxon>Pseudomonadota</taxon>
        <taxon>Gammaproteobacteria</taxon>
        <taxon>Chromatiales</taxon>
        <taxon>Chromatiaceae</taxon>
        <taxon>Thiohalocapsa</taxon>
    </lineage>
</organism>
<dbReference type="InterPro" id="IPR002477">
    <property type="entry name" value="Peptidoglycan-bd-like"/>
</dbReference>
<feature type="region of interest" description="Disordered" evidence="1">
    <location>
        <begin position="332"/>
        <end position="511"/>
    </location>
</feature>
<feature type="compositionally biased region" description="Low complexity" evidence="1">
    <location>
        <begin position="373"/>
        <end position="382"/>
    </location>
</feature>
<dbReference type="Gene3D" id="3.90.70.10">
    <property type="entry name" value="Cysteine proteinases"/>
    <property type="match status" value="1"/>
</dbReference>
<gene>
    <name evidence="3" type="ORF">CKO31_13475</name>
</gene>
<feature type="compositionally biased region" description="Low complexity" evidence="1">
    <location>
        <begin position="500"/>
        <end position="511"/>
    </location>
</feature>
<dbReference type="InterPro" id="IPR003593">
    <property type="entry name" value="AAA+_ATPase"/>
</dbReference>
<reference evidence="3 4" key="1">
    <citation type="journal article" date="2020" name="Microorganisms">
        <title>Osmotic Adaptation and Compatible Solute Biosynthesis of Phototrophic Bacteria as Revealed from Genome Analyses.</title>
        <authorList>
            <person name="Imhoff J.F."/>
            <person name="Rahn T."/>
            <person name="Kunzel S."/>
            <person name="Keller A."/>
            <person name="Neulinger S.C."/>
        </authorList>
    </citation>
    <scope>NUCLEOTIDE SEQUENCE [LARGE SCALE GENOMIC DNA]</scope>
    <source>
        <strain evidence="3 4">DSM 6210</strain>
    </source>
</reference>
<protein>
    <recommendedName>
        <fullName evidence="2">AAA+ ATPase domain-containing protein</fullName>
    </recommendedName>
</protein>
<dbReference type="Gene3D" id="1.10.101.10">
    <property type="entry name" value="PGBD-like superfamily/PGBD"/>
    <property type="match status" value="1"/>
</dbReference>
<name>A0ABS1CIT5_9GAMM</name>
<evidence type="ECO:0000313" key="3">
    <source>
        <dbReference type="EMBL" id="MBK1631737.1"/>
    </source>
</evidence>
<dbReference type="PANTHER" id="PTHR35894">
    <property type="entry name" value="GENERAL SECRETION PATHWAY PROTEIN A-RELATED"/>
    <property type="match status" value="1"/>
</dbReference>
<sequence>MYPKYFGLKEPSFSITPDPHYLFLSGQHREALAHLLYGAGGGGGFVLLTGEVGTGKTTVCRAFLEQLPEGVDIALVLNPAMTAAELLHAICDEFRVALPAGEPSVKAMLDHLNRFLLDAHARGRRPVLIIDEAQNLRPKVLEQIRLLTNLETSKQKLLQIFLIGQPELRSLLASPDLRQLNQRITARYHLTPLGPKETAAYVDHRIAVAGVERPLFTARALRRVHRHTRGVPRLINLLCDRALLGAAVSRRLQVTPLIVDAAAREVIDRADPALPRRRSALGAAAAVVGALGLGVWIGASDLSQRLPDTWPTQLPAEWLAAIGLEQHAKGVTAESAMASAPLQTSPADPSQPAEAPDEASELDLAHASTADTGAENAASSSSGDGGGDAAAESAIMTADTGSEDSAQATAAADPEALAASEAEVPQAAASQTPAAPETADALAPNAQPPAAAGGDAAAPSLAAVVGASSPPAEPAPAADAAASVETNPAADQGTQDDAEPAPAARPPRIATARVTPVVPTLGADRLADALVVENAVVDELLRLWQAETAPGVRFLDCAAVPAFALACERSQGRWSDLRRFDRPAALKLRLAGNETGFVVVGGLDEEHALVYRDGALMRVPIALLDERWSGDYLLLWRPPPAGGRVIGVRDPEDAIAWLRERLALLPGSEMTVDPARYDDTVTAAVRRFQQAEGLVADGIAGPRTLIMLSNALADLDVPRLSRSR</sequence>